<organism evidence="1 2">
    <name type="scientific">Persephonella atlantica</name>
    <dbReference type="NCBI Taxonomy" id="2699429"/>
    <lineage>
        <taxon>Bacteria</taxon>
        <taxon>Pseudomonadati</taxon>
        <taxon>Aquificota</taxon>
        <taxon>Aquificia</taxon>
        <taxon>Aquificales</taxon>
        <taxon>Hydrogenothermaceae</taxon>
        <taxon>Persephonella</taxon>
    </lineage>
</organism>
<name>A0ABS1GEW9_9AQUI</name>
<dbReference type="Pfam" id="PF08761">
    <property type="entry name" value="dUTPase_2"/>
    <property type="match status" value="1"/>
</dbReference>
<proteinExistence type="predicted"/>
<dbReference type="EMBL" id="JAACYA010000001">
    <property type="protein sequence ID" value="MBK3331480.1"/>
    <property type="molecule type" value="Genomic_DNA"/>
</dbReference>
<protein>
    <submittedName>
        <fullName evidence="1">dUTPase</fullName>
    </submittedName>
</protein>
<keyword evidence="2" id="KW-1185">Reference proteome</keyword>
<dbReference type="Proteomes" id="UP000772812">
    <property type="component" value="Unassembled WGS sequence"/>
</dbReference>
<reference evidence="1 2" key="1">
    <citation type="journal article" date="2021" name="Syst. Appl. Microbiol.">
        <title>Persephonella atlantica sp. nov.: How to adapt to physico-chemical gradients in high temperature hydrothermal habitats.</title>
        <authorList>
            <person name="Francois D.X."/>
            <person name="Godfroy A."/>
            <person name="Mathien C."/>
            <person name="Aube J."/>
            <person name="Cathalot C."/>
            <person name="Lesongeur F."/>
            <person name="L'Haridon S."/>
            <person name="Philippon X."/>
            <person name="Roussel E.G."/>
        </authorList>
    </citation>
    <scope>NUCLEOTIDE SEQUENCE [LARGE SCALE GENOMIC DNA]</scope>
    <source>
        <strain evidence="1 2">MO1340</strain>
    </source>
</reference>
<dbReference type="Gene3D" id="1.10.4010.10">
    <property type="entry name" value="Type II deoxyuridine triphosphatase"/>
    <property type="match status" value="1"/>
</dbReference>
<accession>A0ABS1GEW9</accession>
<sequence>MEEKLIEMLNLQEKLNRKINENWKSIRTKEDFARATWIECAELVDSLPWKWWKKQEADMENVQIEVVDIWHFILSYLLLEYGTIDKVITSKSVQNLKKGIKEEFAEIDINGAHINHYLGETDTNRKIIFLAERVAEAFLKQNLSEGLFFFGLLVRNTISFDQMYLLYIGKNILNHIRQEKGYNSGTYKKEINGMEDNRYLFEIVKTVKTKEQLESKIREAFERLHS</sequence>
<evidence type="ECO:0000313" key="1">
    <source>
        <dbReference type="EMBL" id="MBK3331480.1"/>
    </source>
</evidence>
<dbReference type="CDD" id="cd11527">
    <property type="entry name" value="NTP-PPase_dUTPase"/>
    <property type="match status" value="1"/>
</dbReference>
<evidence type="ECO:0000313" key="2">
    <source>
        <dbReference type="Proteomes" id="UP000772812"/>
    </source>
</evidence>
<dbReference type="RefSeq" id="WP_200672903.1">
    <property type="nucleotide sequence ID" value="NZ_JAACYA010000001.1"/>
</dbReference>
<dbReference type="SUPFAM" id="SSF101386">
    <property type="entry name" value="all-alpha NTP pyrophosphatases"/>
    <property type="match status" value="1"/>
</dbReference>
<comment type="caution">
    <text evidence="1">The sequence shown here is derived from an EMBL/GenBank/DDBJ whole genome shotgun (WGS) entry which is preliminary data.</text>
</comment>
<gene>
    <name evidence="1" type="ORF">GWK41_00195</name>
</gene>
<dbReference type="InterPro" id="IPR014871">
    <property type="entry name" value="dUTPase/dCTP_pyrophosphatase"/>
</dbReference>